<proteinExistence type="predicted"/>
<dbReference type="SUPFAM" id="SSF48056">
    <property type="entry name" value="Di-copper centre-containing domain"/>
    <property type="match status" value="1"/>
</dbReference>
<dbReference type="PANTHER" id="PTHR11474">
    <property type="entry name" value="TYROSINASE FAMILY MEMBER"/>
    <property type="match status" value="1"/>
</dbReference>
<dbReference type="RefSeq" id="WP_177218115.1">
    <property type="nucleotide sequence ID" value="NZ_FONN01000051.1"/>
</dbReference>
<feature type="compositionally biased region" description="Basic and acidic residues" evidence="3">
    <location>
        <begin position="354"/>
        <end position="368"/>
    </location>
</feature>
<dbReference type="PROSITE" id="PS00497">
    <property type="entry name" value="TYROSINASE_1"/>
    <property type="match status" value="1"/>
</dbReference>
<dbReference type="InterPro" id="IPR002227">
    <property type="entry name" value="Tyrosinase_Cu-bd"/>
</dbReference>
<dbReference type="InterPro" id="IPR008922">
    <property type="entry name" value="Di-copper_centre_dom_sf"/>
</dbReference>
<dbReference type="PRINTS" id="PR00092">
    <property type="entry name" value="TYROSINASE"/>
</dbReference>
<feature type="region of interest" description="Disordered" evidence="3">
    <location>
        <begin position="354"/>
        <end position="373"/>
    </location>
</feature>
<evidence type="ECO:0000256" key="2">
    <source>
        <dbReference type="ARBA" id="ARBA00023008"/>
    </source>
</evidence>
<keyword evidence="2" id="KW-0186">Copper</keyword>
<gene>
    <name evidence="5" type="ORF">SAMN04487969_15110</name>
</gene>
<protein>
    <submittedName>
        <fullName evidence="5">Tyrosinase</fullName>
    </submittedName>
</protein>
<sequence>MAKKRRDINDLDENHISDYIHALNILRARSEQNPDDEAGYDFQAGLHNDPFIGPCEHGNDLFLAWHRSHLNYFEKLLQEADPPRTANVTIPYWDWLHPETNGKFPAAFARPDLFMPGRNDSPTELPPDTLQIVIEEMDWNEFGGFPKEHPTRNYGKLELGPHNYMHPFYIGGRMARPSTAAEDPIYWSFHAFIDLLWAEWQRRNNMPPPTSPDADLRGFLTKPRHKVSDFQKTTDLDYEYEYTDKLNQAFGVGQPEHVRRELLTEDSLRPLFSDELNSELRRTLRAQFTLPSPPAATETAYVRLQDLKVPTIGSYMFRAYVHPKDEPFKNDNPDFQHQYGVGYVALWKSHGTDNTHGGHGDHGHDSPPAHHPSSCTVGFDVSRQLVGIIHENASELVLTLQYIPAPGPAGEPQSNPDLVKEVQLADVLLEAYIQS</sequence>
<dbReference type="EMBL" id="FONN01000051">
    <property type="protein sequence ID" value="SFF48479.1"/>
    <property type="molecule type" value="Genomic_DNA"/>
</dbReference>
<accession>A0A1I2J207</accession>
<evidence type="ECO:0000313" key="5">
    <source>
        <dbReference type="EMBL" id="SFF48479.1"/>
    </source>
</evidence>
<dbReference type="PANTHER" id="PTHR11474:SF76">
    <property type="entry name" value="SHKT DOMAIN-CONTAINING PROTEIN"/>
    <property type="match status" value="1"/>
</dbReference>
<evidence type="ECO:0000256" key="3">
    <source>
        <dbReference type="SAM" id="MobiDB-lite"/>
    </source>
</evidence>
<dbReference type="Pfam" id="PF00264">
    <property type="entry name" value="Tyrosinase"/>
    <property type="match status" value="2"/>
</dbReference>
<dbReference type="Gene3D" id="1.10.1280.10">
    <property type="entry name" value="Di-copper center containing domain from catechol oxidase"/>
    <property type="match status" value="2"/>
</dbReference>
<reference evidence="6" key="1">
    <citation type="submission" date="2016-10" db="EMBL/GenBank/DDBJ databases">
        <authorList>
            <person name="Varghese N."/>
            <person name="Submissions S."/>
        </authorList>
    </citation>
    <scope>NUCLEOTIDE SEQUENCE [LARGE SCALE GENOMIC DNA]</scope>
    <source>
        <strain evidence="6">CGMCC 1.10223</strain>
    </source>
</reference>
<dbReference type="AlphaFoldDB" id="A0A1I2J207"/>
<dbReference type="Proteomes" id="UP000183410">
    <property type="component" value="Unassembled WGS sequence"/>
</dbReference>
<keyword evidence="6" id="KW-1185">Reference proteome</keyword>
<organism evidence="5 6">
    <name type="scientific">Paenibacillus algorifonticola</name>
    <dbReference type="NCBI Taxonomy" id="684063"/>
    <lineage>
        <taxon>Bacteria</taxon>
        <taxon>Bacillati</taxon>
        <taxon>Bacillota</taxon>
        <taxon>Bacilli</taxon>
        <taxon>Bacillales</taxon>
        <taxon>Paenibacillaceae</taxon>
        <taxon>Paenibacillus</taxon>
    </lineage>
</organism>
<feature type="domain" description="Tyrosinase copper-binding" evidence="4">
    <location>
        <begin position="57"/>
        <end position="74"/>
    </location>
</feature>
<keyword evidence="1" id="KW-0479">Metal-binding</keyword>
<dbReference type="GO" id="GO:0016491">
    <property type="term" value="F:oxidoreductase activity"/>
    <property type="evidence" value="ECO:0007669"/>
    <property type="project" value="InterPro"/>
</dbReference>
<name>A0A1I2J207_9BACL</name>
<evidence type="ECO:0000313" key="6">
    <source>
        <dbReference type="Proteomes" id="UP000183410"/>
    </source>
</evidence>
<dbReference type="GO" id="GO:0046872">
    <property type="term" value="F:metal ion binding"/>
    <property type="evidence" value="ECO:0007669"/>
    <property type="project" value="UniProtKB-KW"/>
</dbReference>
<evidence type="ECO:0000259" key="4">
    <source>
        <dbReference type="PROSITE" id="PS00497"/>
    </source>
</evidence>
<dbReference type="InterPro" id="IPR050316">
    <property type="entry name" value="Tyrosinase/Hemocyanin"/>
</dbReference>
<evidence type="ECO:0000256" key="1">
    <source>
        <dbReference type="ARBA" id="ARBA00022723"/>
    </source>
</evidence>